<protein>
    <submittedName>
        <fullName evidence="1">Uncharacterized protein</fullName>
    </submittedName>
</protein>
<proteinExistence type="predicted"/>
<sequence>VTFIAGTVDVTTIGAQTGVAAVDSSCTLGTGARGVNECKGSFLFDGTIHGKTGTYRADVFDWTAGG</sequence>
<accession>A0A381PT97</accession>
<organism evidence="1">
    <name type="scientific">marine metagenome</name>
    <dbReference type="NCBI Taxonomy" id="408172"/>
    <lineage>
        <taxon>unclassified sequences</taxon>
        <taxon>metagenomes</taxon>
        <taxon>ecological metagenomes</taxon>
    </lineage>
</organism>
<evidence type="ECO:0000313" key="1">
    <source>
        <dbReference type="EMBL" id="SUZ70245.1"/>
    </source>
</evidence>
<feature type="non-terminal residue" evidence="1">
    <location>
        <position position="1"/>
    </location>
</feature>
<dbReference type="AlphaFoldDB" id="A0A381PT97"/>
<dbReference type="EMBL" id="UINC01001084">
    <property type="protein sequence ID" value="SUZ70245.1"/>
    <property type="molecule type" value="Genomic_DNA"/>
</dbReference>
<reference evidence="1" key="1">
    <citation type="submission" date="2018-05" db="EMBL/GenBank/DDBJ databases">
        <authorList>
            <person name="Lanie J.A."/>
            <person name="Ng W.-L."/>
            <person name="Kazmierczak K.M."/>
            <person name="Andrzejewski T.M."/>
            <person name="Davidsen T.M."/>
            <person name="Wayne K.J."/>
            <person name="Tettelin H."/>
            <person name="Glass J.I."/>
            <person name="Rusch D."/>
            <person name="Podicherti R."/>
            <person name="Tsui H.-C.T."/>
            <person name="Winkler M.E."/>
        </authorList>
    </citation>
    <scope>NUCLEOTIDE SEQUENCE</scope>
</reference>
<gene>
    <name evidence="1" type="ORF">METZ01_LOCUS23099</name>
</gene>
<name>A0A381PT97_9ZZZZ</name>